<dbReference type="GO" id="GO:0008168">
    <property type="term" value="F:methyltransferase activity"/>
    <property type="evidence" value="ECO:0007669"/>
    <property type="project" value="UniProtKB-KW"/>
</dbReference>
<dbReference type="OrthoDB" id="3826968at2"/>
<sequence>MKKIIKTIVSKLKLALKEQKAKNVYNKYKDYTMIPSLIFIDNVLLCDSINSIDGCVVECGVWRGGMIAGIYDYSKLKRKCILFDSFEGLPSVKENDGDAAKVWQESNNGVGLDNCKAEISFAEKAMKLANSKDHSIVRGWFDQTLPIANINEPIAILRLDGDWYDSTMVCLVNLYPLVAENGIIIIDDYYAWDGCSRAIHDYLSQNNLPLRISQTTNGVCYIKNTKQGRKF</sequence>
<evidence type="ECO:0000313" key="1">
    <source>
        <dbReference type="EMBL" id="OAZ05419.1"/>
    </source>
</evidence>
<dbReference type="GO" id="GO:0032259">
    <property type="term" value="P:methylation"/>
    <property type="evidence" value="ECO:0007669"/>
    <property type="project" value="UniProtKB-KW"/>
</dbReference>
<dbReference type="Gene3D" id="3.40.50.150">
    <property type="entry name" value="Vaccinia Virus protein VP39"/>
    <property type="match status" value="1"/>
</dbReference>
<dbReference type="Pfam" id="PF05711">
    <property type="entry name" value="TylF"/>
    <property type="match status" value="1"/>
</dbReference>
<dbReference type="RefSeq" id="WP_064714121.1">
    <property type="nucleotide sequence ID" value="NZ_JMTM01000007.1"/>
</dbReference>
<proteinExistence type="predicted"/>
<keyword evidence="2" id="KW-1185">Reference proteome</keyword>
<dbReference type="EC" id="2.1.1.285" evidence="1"/>
<name>A0A199XVR7_9FLAO</name>
<dbReference type="InterPro" id="IPR029063">
    <property type="entry name" value="SAM-dependent_MTases_sf"/>
</dbReference>
<reference evidence="1 2" key="1">
    <citation type="submission" date="2016-06" db="EMBL/GenBank/DDBJ databases">
        <title>Draft genome sequence of Flavobacterium succinicans strain DD5b.</title>
        <authorList>
            <person name="Poehlein A."/>
            <person name="Daniel R."/>
            <person name="Simeonova D.D."/>
        </authorList>
    </citation>
    <scope>NUCLEOTIDE SEQUENCE [LARGE SCALE GENOMIC DNA]</scope>
    <source>
        <strain evidence="1 2">DD5b</strain>
    </source>
</reference>
<gene>
    <name evidence="1" type="primary">novP</name>
    <name evidence="1" type="ORF">FLB_02180</name>
</gene>
<dbReference type="PATRIC" id="fig|29536.5.peg.228"/>
<dbReference type="AlphaFoldDB" id="A0A199XVR7"/>
<organism evidence="1 2">
    <name type="scientific">Flavobacterium succinicans</name>
    <dbReference type="NCBI Taxonomy" id="29536"/>
    <lineage>
        <taxon>Bacteria</taxon>
        <taxon>Pseudomonadati</taxon>
        <taxon>Bacteroidota</taxon>
        <taxon>Flavobacteriia</taxon>
        <taxon>Flavobacteriales</taxon>
        <taxon>Flavobacteriaceae</taxon>
        <taxon>Flavobacterium</taxon>
    </lineage>
</organism>
<dbReference type="InterPro" id="IPR008884">
    <property type="entry name" value="TylF_MeTrfase"/>
</dbReference>
<accession>A0A199XVR7</accession>
<dbReference type="Proteomes" id="UP000093807">
    <property type="component" value="Unassembled WGS sequence"/>
</dbReference>
<dbReference type="PANTHER" id="PTHR40036">
    <property type="entry name" value="MACROCIN O-METHYLTRANSFERASE"/>
    <property type="match status" value="1"/>
</dbReference>
<protein>
    <submittedName>
        <fullName evidence="1">Demethyldecarbamoylnovobiocin O-methyltransferase</fullName>
        <ecNumber evidence="1">2.1.1.285</ecNumber>
    </submittedName>
</protein>
<dbReference type="PANTHER" id="PTHR40036:SF1">
    <property type="entry name" value="MACROCIN O-METHYLTRANSFERASE"/>
    <property type="match status" value="1"/>
</dbReference>
<keyword evidence="1" id="KW-0808">Transferase</keyword>
<evidence type="ECO:0000313" key="2">
    <source>
        <dbReference type="Proteomes" id="UP000093807"/>
    </source>
</evidence>
<keyword evidence="1" id="KW-0489">Methyltransferase</keyword>
<dbReference type="EMBL" id="JMTM01000007">
    <property type="protein sequence ID" value="OAZ05419.1"/>
    <property type="molecule type" value="Genomic_DNA"/>
</dbReference>
<comment type="caution">
    <text evidence="1">The sequence shown here is derived from an EMBL/GenBank/DDBJ whole genome shotgun (WGS) entry which is preliminary data.</text>
</comment>